<dbReference type="EMBL" id="WIWT01000109">
    <property type="protein sequence ID" value="KAF3200300.1"/>
    <property type="molecule type" value="Genomic_DNA"/>
</dbReference>
<name>A0A8H8UWP8_ORBOL</name>
<dbReference type="PANTHER" id="PTHR12224:SF0">
    <property type="entry name" value="BETA-1,4-MANNOSYL-GLYCOPROTEIN 4-BETA-N-ACETYLGLUCOSAMINYLTRANSFERASE"/>
    <property type="match status" value="1"/>
</dbReference>
<organism evidence="6 7">
    <name type="scientific">Orbilia oligospora</name>
    <name type="common">Nematode-trapping fungus</name>
    <name type="synonym">Arthrobotrys oligospora</name>
    <dbReference type="NCBI Taxonomy" id="2813651"/>
    <lineage>
        <taxon>Eukaryota</taxon>
        <taxon>Fungi</taxon>
        <taxon>Dikarya</taxon>
        <taxon>Ascomycota</taxon>
        <taxon>Pezizomycotina</taxon>
        <taxon>Orbiliomycetes</taxon>
        <taxon>Orbiliales</taxon>
        <taxon>Orbiliaceae</taxon>
        <taxon>Orbilia</taxon>
    </lineage>
</organism>
<evidence type="ECO:0000313" key="6">
    <source>
        <dbReference type="EMBL" id="KAF3200300.1"/>
    </source>
</evidence>
<dbReference type="GO" id="GO:0008168">
    <property type="term" value="F:methyltransferase activity"/>
    <property type="evidence" value="ECO:0007669"/>
    <property type="project" value="UniProtKB-KW"/>
</dbReference>
<dbReference type="Pfam" id="PF04724">
    <property type="entry name" value="Glyco_transf_17"/>
    <property type="match status" value="1"/>
</dbReference>
<dbReference type="AlphaFoldDB" id="A0A8H8UWP8"/>
<evidence type="ECO:0000256" key="3">
    <source>
        <dbReference type="ARBA" id="ARBA00022691"/>
    </source>
</evidence>
<feature type="compositionally biased region" description="Basic residues" evidence="4">
    <location>
        <begin position="478"/>
        <end position="489"/>
    </location>
</feature>
<gene>
    <name evidence="6" type="ORF">TWF679_000864</name>
</gene>
<evidence type="ECO:0000256" key="2">
    <source>
        <dbReference type="ARBA" id="ARBA00022679"/>
    </source>
</evidence>
<dbReference type="PANTHER" id="PTHR12224">
    <property type="entry name" value="BETA-1,4-MANNOSYL-GLYCOPROTEIN BETA-1,4-N-ACETYLGLUCOSAMINYL-TRANSFERASE"/>
    <property type="match status" value="1"/>
</dbReference>
<keyword evidence="1" id="KW-0489">Methyltransferase</keyword>
<dbReference type="InterPro" id="IPR038459">
    <property type="entry name" value="MT_TRM10-typ_sf"/>
</dbReference>
<feature type="domain" description="SAM-dependent MTase TRM10-type" evidence="5">
    <location>
        <begin position="483"/>
        <end position="655"/>
    </location>
</feature>
<evidence type="ECO:0000256" key="1">
    <source>
        <dbReference type="ARBA" id="ARBA00022603"/>
    </source>
</evidence>
<keyword evidence="2" id="KW-0808">Transferase</keyword>
<dbReference type="CDD" id="cd18089">
    <property type="entry name" value="SPOUT_Trm10-like"/>
    <property type="match status" value="1"/>
</dbReference>
<evidence type="ECO:0000313" key="7">
    <source>
        <dbReference type="Proteomes" id="UP000614610"/>
    </source>
</evidence>
<dbReference type="GO" id="GO:0006044">
    <property type="term" value="P:N-acetylglucosamine metabolic process"/>
    <property type="evidence" value="ECO:0007669"/>
    <property type="project" value="TreeGrafter"/>
</dbReference>
<sequence>MGRRHLRPTIVRDAGYIFRPIWDTPPEPFEKIVHYRFDPNDIPTSCSIHGWKQYKPKSDNKRRKRKVIDVLMFSVELDLAIIRLQELWDVVDTFIVIEGNRTFTGDFKPLTFAANRHRFDFAKEKILYEETTTLLENPHDPFDNEKRSRDHATEIIKALKLEESDLVIVSDVDEIPNRDTIELLKACQGYPQYLHLEMKSYMYSFEFPAPRPQWRAMAGQIGTNGEIEYDHRRMGDTLLANTGVHCSWCLRSIQDFQFKMQAYSHADRASKSVLDRNNIQKAICDGSNVEQILPEVFTFSDLAKELGKLERSYDMTTIPKAAIDGRQQWPYLFPGATYCIDLVCPSTSGFSLFLTMSAIEPSIADSVQVEELESTRNDRKRKRSSSLTAASSVNPAEASRQIAESPTTADESDDRAAPLSKNQQKKLLKKQKWEESRESRRALRREKMAAKRIRQREERDAANANLQTSKPTGGPKSGNKRKNNRKLERKSKRLPIKCIVDCSFDEYMMDKEVASLGAQVSRCYSDNRIAKFSMDLWVTCVDKRLRSHLYLMHGDKWKSWRKIHVTDADYELTKDDIHARNVIYLSSDSDEMLETLEEGKGKSAHLLAPICLLKKKREEEEADDDLDLNQLVDLDDDSKTEDDGEDIDEVGSIDN</sequence>
<feature type="compositionally biased region" description="Acidic residues" evidence="4">
    <location>
        <begin position="620"/>
        <end position="655"/>
    </location>
</feature>
<dbReference type="GO" id="GO:0032259">
    <property type="term" value="P:methylation"/>
    <property type="evidence" value="ECO:0007669"/>
    <property type="project" value="UniProtKB-KW"/>
</dbReference>
<dbReference type="Gene3D" id="3.40.1280.30">
    <property type="match status" value="1"/>
</dbReference>
<evidence type="ECO:0000259" key="5">
    <source>
        <dbReference type="PROSITE" id="PS51675"/>
    </source>
</evidence>
<reference evidence="6" key="1">
    <citation type="submission" date="2019-06" db="EMBL/GenBank/DDBJ databases">
        <authorList>
            <person name="Palmer J.M."/>
        </authorList>
    </citation>
    <scope>NUCLEOTIDE SEQUENCE</scope>
    <source>
        <strain evidence="6">TWF679</strain>
    </source>
</reference>
<feature type="region of interest" description="Disordered" evidence="4">
    <location>
        <begin position="370"/>
        <end position="489"/>
    </location>
</feature>
<dbReference type="PROSITE" id="PS51675">
    <property type="entry name" value="SAM_MT_TRM10"/>
    <property type="match status" value="1"/>
</dbReference>
<evidence type="ECO:0000256" key="4">
    <source>
        <dbReference type="SAM" id="MobiDB-lite"/>
    </source>
</evidence>
<accession>A0A8H8UWP8</accession>
<feature type="region of interest" description="Disordered" evidence="4">
    <location>
        <begin position="619"/>
        <end position="655"/>
    </location>
</feature>
<comment type="caution">
    <text evidence="6">The sequence shown here is derived from an EMBL/GenBank/DDBJ whole genome shotgun (WGS) entry which is preliminary data.</text>
</comment>
<dbReference type="Proteomes" id="UP000614610">
    <property type="component" value="Unassembled WGS sequence"/>
</dbReference>
<dbReference type="InterPro" id="IPR006813">
    <property type="entry name" value="Glyco_trans_17"/>
</dbReference>
<dbReference type="InterPro" id="IPR028564">
    <property type="entry name" value="MT_TRM10-typ"/>
</dbReference>
<keyword evidence="3" id="KW-0949">S-adenosyl-L-methionine</keyword>
<dbReference type="GO" id="GO:0003830">
    <property type="term" value="F:beta-1,4-mannosylglycoprotein 4-beta-N-acetylglucosaminyltransferase activity"/>
    <property type="evidence" value="ECO:0007669"/>
    <property type="project" value="InterPro"/>
</dbReference>
<feature type="compositionally biased region" description="Polar residues" evidence="4">
    <location>
        <begin position="385"/>
        <end position="394"/>
    </location>
</feature>
<feature type="compositionally biased region" description="Basic and acidic residues" evidence="4">
    <location>
        <begin position="431"/>
        <end position="461"/>
    </location>
</feature>
<protein>
    <recommendedName>
        <fullName evidence="5">SAM-dependent MTase TRM10-type domain-containing protein</fullName>
    </recommendedName>
</protein>
<dbReference type="OrthoDB" id="6474464at2759"/>
<proteinExistence type="predicted"/>
<dbReference type="GO" id="GO:0016020">
    <property type="term" value="C:membrane"/>
    <property type="evidence" value="ECO:0007669"/>
    <property type="project" value="InterPro"/>
</dbReference>